<name>A0ABU4WR98_9FIRM</name>
<dbReference type="EMBL" id="JALBUS010000014">
    <property type="protein sequence ID" value="MDX8417914.1"/>
    <property type="molecule type" value="Genomic_DNA"/>
</dbReference>
<protein>
    <submittedName>
        <fullName evidence="1">Uncharacterized protein</fullName>
    </submittedName>
</protein>
<sequence length="75" mass="8566">MSDIPEFKKELKQKLHKINTSRDFVVTVGTLAGGTKEDADRVMNFMNDNPDATTLEIINYAGKIWLEHEIEKQSN</sequence>
<comment type="caution">
    <text evidence="1">The sequence shown here is derived from an EMBL/GenBank/DDBJ whole genome shotgun (WGS) entry which is preliminary data.</text>
</comment>
<keyword evidence="2" id="KW-1185">Reference proteome</keyword>
<reference evidence="1 2" key="1">
    <citation type="submission" date="2022-03" db="EMBL/GenBank/DDBJ databases">
        <title>Novel taxa within the pig intestine.</title>
        <authorList>
            <person name="Wylensek D."/>
            <person name="Bishof K."/>
            <person name="Afrizal A."/>
            <person name="Clavel T."/>
        </authorList>
    </citation>
    <scope>NUCLEOTIDE SEQUENCE [LARGE SCALE GENOMIC DNA]</scope>
    <source>
        <strain evidence="1 2">Cla-KB-P134</strain>
    </source>
</reference>
<evidence type="ECO:0000313" key="2">
    <source>
        <dbReference type="Proteomes" id="UP001285244"/>
    </source>
</evidence>
<accession>A0ABU4WR98</accession>
<organism evidence="1 2">
    <name type="scientific">Absicoccus intestinalis</name>
    <dbReference type="NCBI Taxonomy" id="2926319"/>
    <lineage>
        <taxon>Bacteria</taxon>
        <taxon>Bacillati</taxon>
        <taxon>Bacillota</taxon>
        <taxon>Erysipelotrichia</taxon>
        <taxon>Erysipelotrichales</taxon>
        <taxon>Erysipelotrichaceae</taxon>
        <taxon>Absicoccus</taxon>
    </lineage>
</organism>
<dbReference type="Proteomes" id="UP001285244">
    <property type="component" value="Unassembled WGS sequence"/>
</dbReference>
<dbReference type="RefSeq" id="WP_320326182.1">
    <property type="nucleotide sequence ID" value="NZ_JALBUS010000014.1"/>
</dbReference>
<gene>
    <name evidence="1" type="ORF">MOZ64_08720</name>
</gene>
<evidence type="ECO:0000313" key="1">
    <source>
        <dbReference type="EMBL" id="MDX8417914.1"/>
    </source>
</evidence>
<proteinExistence type="predicted"/>